<keyword evidence="2" id="KW-0812">Transmembrane</keyword>
<organism evidence="3 4">
    <name type="scientific">Arenimonas soli</name>
    <dbReference type="NCBI Taxonomy" id="2269504"/>
    <lineage>
        <taxon>Bacteria</taxon>
        <taxon>Pseudomonadati</taxon>
        <taxon>Pseudomonadota</taxon>
        <taxon>Gammaproteobacteria</taxon>
        <taxon>Lysobacterales</taxon>
        <taxon>Lysobacteraceae</taxon>
        <taxon>Arenimonas</taxon>
    </lineage>
</organism>
<feature type="compositionally biased region" description="Polar residues" evidence="1">
    <location>
        <begin position="169"/>
        <end position="180"/>
    </location>
</feature>
<proteinExistence type="predicted"/>
<feature type="compositionally biased region" description="Pro residues" evidence="1">
    <location>
        <begin position="110"/>
        <end position="122"/>
    </location>
</feature>
<gene>
    <name evidence="3" type="ORF">GCM10011521_00410</name>
</gene>
<feature type="compositionally biased region" description="Basic and acidic residues" evidence="1">
    <location>
        <begin position="219"/>
        <end position="230"/>
    </location>
</feature>
<feature type="transmembrane region" description="Helical" evidence="2">
    <location>
        <begin position="28"/>
        <end position="46"/>
    </location>
</feature>
<keyword evidence="2" id="KW-0472">Membrane</keyword>
<evidence type="ECO:0000256" key="2">
    <source>
        <dbReference type="SAM" id="Phobius"/>
    </source>
</evidence>
<reference evidence="4" key="1">
    <citation type="journal article" date="2019" name="Int. J. Syst. Evol. Microbiol.">
        <title>The Global Catalogue of Microorganisms (GCM) 10K type strain sequencing project: providing services to taxonomists for standard genome sequencing and annotation.</title>
        <authorList>
            <consortium name="The Broad Institute Genomics Platform"/>
            <consortium name="The Broad Institute Genome Sequencing Center for Infectious Disease"/>
            <person name="Wu L."/>
            <person name="Ma J."/>
        </authorList>
    </citation>
    <scope>NUCLEOTIDE SEQUENCE [LARGE SCALE GENOMIC DNA]</scope>
    <source>
        <strain evidence="4">CGMCC 1.15905</strain>
    </source>
</reference>
<sequence>MKSFGLLLGLAFVDLAVAGVLIGRGERGVALIFIVMAVLTAAFALFAKPELRRDPRGRLQPVDPPFARVLGVAGAVAILGAAAYVAVSTGRPLAEQVPRTAKPVPLVAPARPPAQPATPRPAPAGHWMHKCVDASGHPSFQSAPCPAGSRQEWRRPVTPEREPARSVRTRQPSASTSPSGSADLRSRGSRQRVRKEDSAACQAARAADARYRRQPLRQVTHDGLRRHGDAIRNACG</sequence>
<dbReference type="EMBL" id="BMKC01000001">
    <property type="protein sequence ID" value="GGA66258.1"/>
    <property type="molecule type" value="Genomic_DNA"/>
</dbReference>
<evidence type="ECO:0000313" key="4">
    <source>
        <dbReference type="Proteomes" id="UP000623419"/>
    </source>
</evidence>
<accession>A0ABQ1HA96</accession>
<evidence type="ECO:0000256" key="1">
    <source>
        <dbReference type="SAM" id="MobiDB-lite"/>
    </source>
</evidence>
<evidence type="ECO:0008006" key="5">
    <source>
        <dbReference type="Google" id="ProtNLM"/>
    </source>
</evidence>
<protein>
    <recommendedName>
        <fullName evidence="5">DUF4124 domain-containing protein</fullName>
    </recommendedName>
</protein>
<feature type="region of interest" description="Disordered" evidence="1">
    <location>
        <begin position="104"/>
        <end position="236"/>
    </location>
</feature>
<name>A0ABQ1HA96_9GAMM</name>
<dbReference type="Proteomes" id="UP000623419">
    <property type="component" value="Unassembled WGS sequence"/>
</dbReference>
<comment type="caution">
    <text evidence="3">The sequence shown here is derived from an EMBL/GenBank/DDBJ whole genome shotgun (WGS) entry which is preliminary data.</text>
</comment>
<evidence type="ECO:0000313" key="3">
    <source>
        <dbReference type="EMBL" id="GGA66258.1"/>
    </source>
</evidence>
<keyword evidence="2" id="KW-1133">Transmembrane helix</keyword>
<feature type="transmembrane region" description="Helical" evidence="2">
    <location>
        <begin position="66"/>
        <end position="87"/>
    </location>
</feature>
<feature type="compositionally biased region" description="Basic and acidic residues" evidence="1">
    <location>
        <begin position="151"/>
        <end position="165"/>
    </location>
</feature>
<keyword evidence="4" id="KW-1185">Reference proteome</keyword>